<sequence length="120" mass="13408">MNHAEIFAAHEGQFDADLGTMHHFSDGLYAKQMRIPAGFIAGTHAHNYSHLSILAKGRVIVRTDDGEKEYTAPACLEIKSGVHHTIEVLENCEWFCIHATDETDATKVDEVLIRKDTSCR</sequence>
<proteinExistence type="predicted"/>
<dbReference type="InterPro" id="IPR011051">
    <property type="entry name" value="RmlC_Cupin_sf"/>
</dbReference>
<reference evidence="1" key="1">
    <citation type="submission" date="2020-05" db="EMBL/GenBank/DDBJ databases">
        <authorList>
            <person name="Chiriac C."/>
            <person name="Salcher M."/>
            <person name="Ghai R."/>
            <person name="Kavagutti S V."/>
        </authorList>
    </citation>
    <scope>NUCLEOTIDE SEQUENCE</scope>
</reference>
<organism evidence="1">
    <name type="scientific">uncultured Caudovirales phage</name>
    <dbReference type="NCBI Taxonomy" id="2100421"/>
    <lineage>
        <taxon>Viruses</taxon>
        <taxon>Duplodnaviria</taxon>
        <taxon>Heunggongvirae</taxon>
        <taxon>Uroviricota</taxon>
        <taxon>Caudoviricetes</taxon>
        <taxon>Peduoviridae</taxon>
        <taxon>Maltschvirus</taxon>
        <taxon>Maltschvirus maltsch</taxon>
    </lineage>
</organism>
<dbReference type="InterPro" id="IPR014710">
    <property type="entry name" value="RmlC-like_jellyroll"/>
</dbReference>
<protein>
    <submittedName>
        <fullName evidence="1">Uncharacterized protein</fullName>
    </submittedName>
</protein>
<dbReference type="EMBL" id="LR797817">
    <property type="protein sequence ID" value="CAB4241018.1"/>
    <property type="molecule type" value="Genomic_DNA"/>
</dbReference>
<evidence type="ECO:0000313" key="1">
    <source>
        <dbReference type="EMBL" id="CAB4241018.1"/>
    </source>
</evidence>
<dbReference type="Gene3D" id="2.60.120.10">
    <property type="entry name" value="Jelly Rolls"/>
    <property type="match status" value="1"/>
</dbReference>
<dbReference type="SUPFAM" id="SSF51182">
    <property type="entry name" value="RmlC-like cupins"/>
    <property type="match status" value="1"/>
</dbReference>
<gene>
    <name evidence="1" type="ORF">UFOVP24_37</name>
</gene>
<accession>A0A6J5TBY2</accession>
<name>A0A6J5TBY2_9CAUD</name>